<evidence type="ECO:0000313" key="3">
    <source>
        <dbReference type="Proteomes" id="UP000483820"/>
    </source>
</evidence>
<dbReference type="PANTHER" id="PTHR22941:SF13">
    <property type="entry name" value="SERPENTINE RECEPTOR, CLASS H"/>
    <property type="match status" value="1"/>
</dbReference>
<dbReference type="InterPro" id="IPR019422">
    <property type="entry name" value="7TM_GPCR_serpentine_rcpt_Srh"/>
</dbReference>
<dbReference type="KEGG" id="crq:GCK72_015301"/>
<protein>
    <submittedName>
        <fullName evidence="2">Uncharacterized protein</fullName>
    </submittedName>
</protein>
<comment type="caution">
    <text evidence="2">The sequence shown here is derived from an EMBL/GenBank/DDBJ whole genome shotgun (WGS) entry which is preliminary data.</text>
</comment>
<name>A0A6A5GW54_CAERE</name>
<dbReference type="InterPro" id="IPR053220">
    <property type="entry name" value="Nematode_rcpt-like_serp_H"/>
</dbReference>
<keyword evidence="1" id="KW-0812">Transmembrane</keyword>
<dbReference type="CTD" id="9819883"/>
<reference evidence="2 3" key="1">
    <citation type="submission" date="2019-12" db="EMBL/GenBank/DDBJ databases">
        <title>Chromosome-level assembly of the Caenorhabditis remanei genome.</title>
        <authorList>
            <person name="Teterina A.A."/>
            <person name="Willis J.H."/>
            <person name="Phillips P.C."/>
        </authorList>
    </citation>
    <scope>NUCLEOTIDE SEQUENCE [LARGE SCALE GENOMIC DNA]</scope>
    <source>
        <strain evidence="2 3">PX506</strain>
        <tissue evidence="2">Whole organism</tissue>
    </source>
</reference>
<feature type="transmembrane region" description="Helical" evidence="1">
    <location>
        <begin position="55"/>
        <end position="85"/>
    </location>
</feature>
<dbReference type="Pfam" id="PF10318">
    <property type="entry name" value="7TM_GPCR_Srh"/>
    <property type="match status" value="1"/>
</dbReference>
<dbReference type="RefSeq" id="XP_053585534.1">
    <property type="nucleotide sequence ID" value="XM_053730762.1"/>
</dbReference>
<dbReference type="GeneID" id="9819883"/>
<sequence length="105" mass="11681">MMLAELDFFKTCLHTITVIAFPLHVLGCYCILFKTPNTPSSVKWPLFNLHFWSMLFDWSITILTVPVLLFPALAGCPAGVLTILFNVPAVVQTYSVLTMCIGESV</sequence>
<proteinExistence type="predicted"/>
<keyword evidence="1" id="KW-1133">Transmembrane helix</keyword>
<organism evidence="2 3">
    <name type="scientific">Caenorhabditis remanei</name>
    <name type="common">Caenorhabditis vulgaris</name>
    <dbReference type="NCBI Taxonomy" id="31234"/>
    <lineage>
        <taxon>Eukaryota</taxon>
        <taxon>Metazoa</taxon>
        <taxon>Ecdysozoa</taxon>
        <taxon>Nematoda</taxon>
        <taxon>Chromadorea</taxon>
        <taxon>Rhabditida</taxon>
        <taxon>Rhabditina</taxon>
        <taxon>Rhabditomorpha</taxon>
        <taxon>Rhabditoidea</taxon>
        <taxon>Rhabditidae</taxon>
        <taxon>Peloderinae</taxon>
        <taxon>Caenorhabditis</taxon>
    </lineage>
</organism>
<feature type="transmembrane region" description="Helical" evidence="1">
    <location>
        <begin position="12"/>
        <end position="35"/>
    </location>
</feature>
<evidence type="ECO:0000313" key="2">
    <source>
        <dbReference type="EMBL" id="KAF1758841.1"/>
    </source>
</evidence>
<dbReference type="Proteomes" id="UP000483820">
    <property type="component" value="Chromosome IV"/>
</dbReference>
<accession>A0A6A5GW54</accession>
<dbReference type="EMBL" id="WUAV01000004">
    <property type="protein sequence ID" value="KAF1758841.1"/>
    <property type="molecule type" value="Genomic_DNA"/>
</dbReference>
<dbReference type="AlphaFoldDB" id="A0A6A5GW54"/>
<gene>
    <name evidence="2" type="ORF">GCK72_015301</name>
</gene>
<keyword evidence="1" id="KW-0472">Membrane</keyword>
<evidence type="ECO:0000256" key="1">
    <source>
        <dbReference type="SAM" id="Phobius"/>
    </source>
</evidence>
<dbReference type="PANTHER" id="PTHR22941">
    <property type="entry name" value="SERPENTINE RECEPTOR"/>
    <property type="match status" value="1"/>
</dbReference>